<evidence type="ECO:0000256" key="8">
    <source>
        <dbReference type="ARBA" id="ARBA00023128"/>
    </source>
</evidence>
<dbReference type="Pfam" id="PF01459">
    <property type="entry name" value="Porin_3"/>
    <property type="match status" value="1"/>
</dbReference>
<comment type="subcellular location">
    <subcellularLocation>
        <location evidence="1">Mitochondrion outer membrane</location>
        <topology evidence="1">Multi-pass membrane protein</topology>
    </subcellularLocation>
</comment>
<keyword evidence="3" id="KW-0813">Transport</keyword>
<name>A0A8J6E3J1_9EUKA</name>
<evidence type="ECO:0000256" key="5">
    <source>
        <dbReference type="ARBA" id="ARBA00022692"/>
    </source>
</evidence>
<comment type="caution">
    <text evidence="10">The sequence shown here is derived from an EMBL/GenBank/DDBJ whole genome shotgun (WGS) entry which is preliminary data.</text>
</comment>
<dbReference type="EMBL" id="JAHDYR010000009">
    <property type="protein sequence ID" value="KAG9395681.1"/>
    <property type="molecule type" value="Genomic_DNA"/>
</dbReference>
<proteinExistence type="inferred from homology"/>
<dbReference type="GO" id="GO:0005741">
    <property type="term" value="C:mitochondrial outer membrane"/>
    <property type="evidence" value="ECO:0007669"/>
    <property type="project" value="UniProtKB-SubCell"/>
</dbReference>
<keyword evidence="11" id="KW-1185">Reference proteome</keyword>
<comment type="similarity">
    <text evidence="2">Belongs to the Tom40 family.</text>
</comment>
<dbReference type="InterPro" id="IPR023614">
    <property type="entry name" value="Porin_dom_sf"/>
</dbReference>
<gene>
    <name evidence="10" type="ORF">J8273_2885</name>
</gene>
<keyword evidence="6" id="KW-1000">Mitochondrion outer membrane</keyword>
<dbReference type="AlphaFoldDB" id="A0A8J6E3J1"/>
<keyword evidence="9" id="KW-0472">Membrane</keyword>
<sequence length="305" mass="32121">MKFSKPTKRAGKYEELTHDLRAIIDVPVSDGFSCNISKLLSPHFQVGHSIGFGQRQAPPSYMFKPMYAKNNFSLMGGVDPSGNVSMQTRYVVGSFGAVSATAQAVPSQRAFQYGVEAEAYGPTTTVAVKAHSTPFFGAGMTQAITDNIAIGGEVLHVVARKMTIGSAGGRVSFPAKPASELLAKYTKQGENLPHPATQSPALGQVVSVNVNSMKTVTAGFVRQLSERFTAAVEVEANIANKKMVSTVAYEGRFPEAVVKASANSQGQVMSSVSHQLAPGATLSLSAGLSFKDNGYVTGMGISFGQ</sequence>
<evidence type="ECO:0000313" key="10">
    <source>
        <dbReference type="EMBL" id="KAG9395681.1"/>
    </source>
</evidence>
<keyword evidence="8" id="KW-0496">Mitochondrion</keyword>
<dbReference type="GO" id="GO:0030150">
    <property type="term" value="P:protein import into mitochondrial matrix"/>
    <property type="evidence" value="ECO:0007669"/>
    <property type="project" value="InterPro"/>
</dbReference>
<dbReference type="InterPro" id="IPR037930">
    <property type="entry name" value="Tom40"/>
</dbReference>
<dbReference type="GO" id="GO:0008320">
    <property type="term" value="F:protein transmembrane transporter activity"/>
    <property type="evidence" value="ECO:0007669"/>
    <property type="project" value="InterPro"/>
</dbReference>
<evidence type="ECO:0000256" key="9">
    <source>
        <dbReference type="ARBA" id="ARBA00023136"/>
    </source>
</evidence>
<dbReference type="InterPro" id="IPR027246">
    <property type="entry name" value="Porin_Euk/Tom40"/>
</dbReference>
<evidence type="ECO:0000313" key="11">
    <source>
        <dbReference type="Proteomes" id="UP000717585"/>
    </source>
</evidence>
<dbReference type="OrthoDB" id="19656at2759"/>
<keyword evidence="5" id="KW-0812">Transmembrane</keyword>
<reference evidence="10" key="1">
    <citation type="submission" date="2021-05" db="EMBL/GenBank/DDBJ databases">
        <title>A free-living protist that lacks canonical eukaryotic 1 DNA replication and segregation systems.</title>
        <authorList>
            <person name="Salas-Leiva D.E."/>
            <person name="Tromer E.C."/>
            <person name="Curtis B.A."/>
            <person name="Jerlstrom-Hultqvist J."/>
            <person name="Kolisko M."/>
            <person name="Yi Z."/>
            <person name="Salas-Leiva J.S."/>
            <person name="Gallot-Lavallee L."/>
            <person name="Kops G.J.P.L."/>
            <person name="Archibald J.M."/>
            <person name="Simpson A.G.B."/>
            <person name="Roger A.J."/>
        </authorList>
    </citation>
    <scope>NUCLEOTIDE SEQUENCE</scope>
    <source>
        <strain evidence="10">BICM</strain>
    </source>
</reference>
<protein>
    <submittedName>
        <fullName evidence="10">Eukaryotic porin/Tom40</fullName>
    </submittedName>
</protein>
<evidence type="ECO:0000256" key="1">
    <source>
        <dbReference type="ARBA" id="ARBA00004374"/>
    </source>
</evidence>
<evidence type="ECO:0000256" key="4">
    <source>
        <dbReference type="ARBA" id="ARBA00022452"/>
    </source>
</evidence>
<accession>A0A8J6E3J1</accession>
<evidence type="ECO:0000256" key="6">
    <source>
        <dbReference type="ARBA" id="ARBA00022787"/>
    </source>
</evidence>
<evidence type="ECO:0000256" key="3">
    <source>
        <dbReference type="ARBA" id="ARBA00022448"/>
    </source>
</evidence>
<keyword evidence="7" id="KW-0653">Protein transport</keyword>
<keyword evidence="4" id="KW-1134">Transmembrane beta strand</keyword>
<evidence type="ECO:0000256" key="7">
    <source>
        <dbReference type="ARBA" id="ARBA00022927"/>
    </source>
</evidence>
<organism evidence="10 11">
    <name type="scientific">Carpediemonas membranifera</name>
    <dbReference type="NCBI Taxonomy" id="201153"/>
    <lineage>
        <taxon>Eukaryota</taxon>
        <taxon>Metamonada</taxon>
        <taxon>Carpediemonas-like organisms</taxon>
        <taxon>Carpediemonas</taxon>
    </lineage>
</organism>
<evidence type="ECO:0000256" key="2">
    <source>
        <dbReference type="ARBA" id="ARBA00010510"/>
    </source>
</evidence>
<dbReference type="PANTHER" id="PTHR10802">
    <property type="entry name" value="MITOCHONDRIAL IMPORT RECEPTOR SUBUNIT TOM40"/>
    <property type="match status" value="1"/>
</dbReference>
<dbReference type="Proteomes" id="UP000717585">
    <property type="component" value="Unassembled WGS sequence"/>
</dbReference>
<dbReference type="Gene3D" id="2.40.160.10">
    <property type="entry name" value="Porin"/>
    <property type="match status" value="1"/>
</dbReference>